<comment type="caution">
    <text evidence="1">The sequence shown here is derived from an EMBL/GenBank/DDBJ whole genome shotgun (WGS) entry which is preliminary data.</text>
</comment>
<name>A0ABS6WWN0_9BACT</name>
<accession>A0ABS6WWN0</accession>
<dbReference type="Proteomes" id="UP000826188">
    <property type="component" value="Unassembled WGS sequence"/>
</dbReference>
<reference evidence="1 2" key="1">
    <citation type="submission" date="2021-07" db="EMBL/GenBank/DDBJ databases">
        <title>Hymenobacter profundi sp. nov., isolated from deep-sea water.</title>
        <authorList>
            <person name="Kim M.K."/>
        </authorList>
    </citation>
    <scope>NUCLEOTIDE SEQUENCE [LARGE SCALE GENOMIC DNA]</scope>
    <source>
        <strain evidence="1 2">M2</strain>
    </source>
</reference>
<sequence>MLSKYQKLAFALPIALSLGACEKDFDSLNTNPNNAVVGNPAYILTNAEQSNVYRLFDVPANQDGGLLIIQHWAKIQYTEEDRYAFRPGSYQSIWDGFYANGLQDFDELIKQGKATNNENLQAVGLIMRSYFFSVLTDLYGDIPYSQALQLSDNVLTPKYDAQKDVYTGLLADLKTANDLIKVGGSEVDGDVIYEGDMAKWQKFGNSLHLRLAMRIIDAEPELAKTEIAALLNGNTPLISSIQENTKFDFLSGASNTNPIYFNRLTRDDHRVSRSITSRLNQLNDPRLEVYANHPETGDSTAFYRGVPNGLTNVEAADLGPLSSTSKVGSAFTAATAPGVLMTYAEVLFFKAEAIARGIIGGDAATEYNNAIRASMAQYGFTGAAVDTYLAQPSVRYDAGNYKQSIGVQKWIALYGQGVEAWSEWRRLDYPKLPVAKNPAAAAMEKIPVRFRYPANEQTTNATSRAAAVERQGPDLITTKLWWDKL</sequence>
<dbReference type="EMBL" id="JAHWGL010000011">
    <property type="protein sequence ID" value="MBW3127849.1"/>
    <property type="molecule type" value="Genomic_DNA"/>
</dbReference>
<proteinExistence type="predicted"/>
<protein>
    <submittedName>
        <fullName evidence="1">SusD/RagB family nutrient-binding outer membrane lipoprotein</fullName>
    </submittedName>
</protein>
<gene>
    <name evidence="1" type="ORF">KYK14_04780</name>
</gene>
<organism evidence="1 2">
    <name type="scientific">Hymenobacter profundi</name>
    <dbReference type="NCBI Taxonomy" id="1982110"/>
    <lineage>
        <taxon>Bacteria</taxon>
        <taxon>Pseudomonadati</taxon>
        <taxon>Bacteroidota</taxon>
        <taxon>Cytophagia</taxon>
        <taxon>Cytophagales</taxon>
        <taxon>Hymenobacteraceae</taxon>
        <taxon>Hymenobacter</taxon>
    </lineage>
</organism>
<evidence type="ECO:0000313" key="1">
    <source>
        <dbReference type="EMBL" id="MBW3127849.1"/>
    </source>
</evidence>
<keyword evidence="1" id="KW-0449">Lipoprotein</keyword>
<dbReference type="PROSITE" id="PS51257">
    <property type="entry name" value="PROKAR_LIPOPROTEIN"/>
    <property type="match status" value="1"/>
</dbReference>
<keyword evidence="2" id="KW-1185">Reference proteome</keyword>
<evidence type="ECO:0000313" key="2">
    <source>
        <dbReference type="Proteomes" id="UP000826188"/>
    </source>
</evidence>
<dbReference type="InterPro" id="IPR041662">
    <property type="entry name" value="SusD-like_2"/>
</dbReference>
<dbReference type="RefSeq" id="WP_219157403.1">
    <property type="nucleotide sequence ID" value="NZ_JAHWGL010000011.1"/>
</dbReference>
<dbReference type="Pfam" id="PF12771">
    <property type="entry name" value="SusD-like_2"/>
    <property type="match status" value="1"/>
</dbReference>